<keyword evidence="9" id="KW-0547">Nucleotide-binding</keyword>
<comment type="similarity">
    <text evidence="3">Belongs to the nanoviruses/circoviruses replication-associated protein family.</text>
</comment>
<organism evidence="19">
    <name type="scientific">uncultured virus</name>
    <dbReference type="NCBI Taxonomy" id="340016"/>
    <lineage>
        <taxon>Viruses</taxon>
        <taxon>environmental samples</taxon>
    </lineage>
</organism>
<dbReference type="Gene3D" id="3.40.50.300">
    <property type="entry name" value="P-loop containing nucleotide triphosphate hydrolases"/>
    <property type="match status" value="1"/>
</dbReference>
<dbReference type="GO" id="GO:0042025">
    <property type="term" value="C:host cell nucleus"/>
    <property type="evidence" value="ECO:0007669"/>
    <property type="project" value="UniProtKB-SubCell"/>
</dbReference>
<dbReference type="Pfam" id="PF00910">
    <property type="entry name" value="RNA_helicase"/>
    <property type="match status" value="1"/>
</dbReference>
<sequence length="290" mass="34358">MPQAKHWCFTLNNPQQWPIDFTTWSNVSYAVHQREAGSTGTPHLQGYVEFAQRLRLTQVKRHLPRAHWEKRQGPRENARTYCMKEEGRLEGPWEYGEFSSQAQGKRTDLLQVKTLLDSGAKESDLAQEHFEVWCRFYKAFREYRRLTVPNRNWKTTVHVLYGPTGTGKSRWASETYPDAYWKQRSQWWDGYEGQEVVCIDEFYGWLPFDVMLRLLDRYPLLVETKGGQTSFQAKTIIITTNQKPHKWYKNGNWEALKRRVDIWHYLPIIGVHEEGTNYDLLILGGWEPQL</sequence>
<keyword evidence="8" id="KW-0479">Metal-binding</keyword>
<keyword evidence="11" id="KW-0378">Hydrolase</keyword>
<dbReference type="GO" id="GO:0003677">
    <property type="term" value="F:DNA binding"/>
    <property type="evidence" value="ECO:0007669"/>
    <property type="project" value="UniProtKB-KW"/>
</dbReference>
<dbReference type="SUPFAM" id="SSF52540">
    <property type="entry name" value="P-loop containing nucleoside triphosphate hydrolases"/>
    <property type="match status" value="1"/>
</dbReference>
<dbReference type="PROSITE" id="PS52020">
    <property type="entry name" value="CRESS_DNA_REP"/>
    <property type="match status" value="1"/>
</dbReference>
<dbReference type="Pfam" id="PF02407">
    <property type="entry name" value="Viral_Rep"/>
    <property type="match status" value="1"/>
</dbReference>
<evidence type="ECO:0000256" key="14">
    <source>
        <dbReference type="ARBA" id="ARBA00023268"/>
    </source>
</evidence>
<keyword evidence="6" id="KW-0235">DNA replication</keyword>
<dbReference type="Gene3D" id="3.40.1310.20">
    <property type="match status" value="1"/>
</dbReference>
<dbReference type="InterPro" id="IPR000605">
    <property type="entry name" value="Helicase_SF3_ssDNA/RNA_vir"/>
</dbReference>
<keyword evidence="5" id="KW-0548">Nucleotidyltransferase</keyword>
<dbReference type="GO" id="GO:0000166">
    <property type="term" value="F:nucleotide binding"/>
    <property type="evidence" value="ECO:0007669"/>
    <property type="project" value="UniProtKB-KW"/>
</dbReference>
<keyword evidence="14" id="KW-0511">Multifunctional enzyme</keyword>
<dbReference type="GO" id="GO:0004519">
    <property type="term" value="F:endonuclease activity"/>
    <property type="evidence" value="ECO:0007669"/>
    <property type="project" value="UniProtKB-KW"/>
</dbReference>
<keyword evidence="12" id="KW-0190">Covalent protein-DNA linkage</keyword>
<evidence type="ECO:0000256" key="16">
    <source>
        <dbReference type="ARBA" id="ARBA00032243"/>
    </source>
</evidence>
<evidence type="ECO:0000256" key="10">
    <source>
        <dbReference type="ARBA" id="ARBA00022759"/>
    </source>
</evidence>
<reference evidence="19" key="1">
    <citation type="submission" date="2017-01" db="EMBL/GenBank/DDBJ databases">
        <title>High-throughput sequencing uncovers low homogeneity in the biogeography of single-stranded DNA viruses.</title>
        <authorList>
            <person name="Pearson V.M."/>
            <person name="Rokyta D.R."/>
        </authorList>
    </citation>
    <scope>NUCLEOTIDE SEQUENCE</scope>
</reference>
<evidence type="ECO:0000256" key="17">
    <source>
        <dbReference type="ARBA" id="ARBA00049360"/>
    </source>
</evidence>
<evidence type="ECO:0000256" key="3">
    <source>
        <dbReference type="ARBA" id="ARBA00008545"/>
    </source>
</evidence>
<dbReference type="InterPro" id="IPR027417">
    <property type="entry name" value="P-loop_NTPase"/>
</dbReference>
<comment type="subcellular location">
    <subcellularLocation>
        <location evidence="2">Host nucleus</location>
    </subcellularLocation>
</comment>
<dbReference type="EMBL" id="KY487868">
    <property type="protein sequence ID" value="AUM61805.1"/>
    <property type="molecule type" value="Genomic_DNA"/>
</dbReference>
<evidence type="ECO:0000256" key="8">
    <source>
        <dbReference type="ARBA" id="ARBA00022723"/>
    </source>
</evidence>
<evidence type="ECO:0000256" key="1">
    <source>
        <dbReference type="ARBA" id="ARBA00001936"/>
    </source>
</evidence>
<dbReference type="GO" id="GO:0016787">
    <property type="term" value="F:hydrolase activity"/>
    <property type="evidence" value="ECO:0007669"/>
    <property type="project" value="UniProtKB-KW"/>
</dbReference>
<evidence type="ECO:0000313" key="19">
    <source>
        <dbReference type="EMBL" id="AUM61805.1"/>
    </source>
</evidence>
<dbReference type="GO" id="GO:0046872">
    <property type="term" value="F:metal ion binding"/>
    <property type="evidence" value="ECO:0007669"/>
    <property type="project" value="UniProtKB-KW"/>
</dbReference>
<dbReference type="GO" id="GO:0006260">
    <property type="term" value="P:DNA replication"/>
    <property type="evidence" value="ECO:0007669"/>
    <property type="project" value="UniProtKB-KW"/>
</dbReference>
<evidence type="ECO:0000256" key="11">
    <source>
        <dbReference type="ARBA" id="ARBA00022801"/>
    </source>
</evidence>
<evidence type="ECO:0000256" key="15">
    <source>
        <dbReference type="ARBA" id="ARBA00030754"/>
    </source>
</evidence>
<keyword evidence="10" id="KW-0255">Endonuclease</keyword>
<name>A0A2K9LUP4_9VIRU</name>
<dbReference type="GO" id="GO:0016779">
    <property type="term" value="F:nucleotidyltransferase activity"/>
    <property type="evidence" value="ECO:0007669"/>
    <property type="project" value="UniProtKB-KW"/>
</dbReference>
<protein>
    <recommendedName>
        <fullName evidence="15">ATP-dependent helicase Rep</fullName>
    </recommendedName>
    <alternativeName>
        <fullName evidence="16">RepP</fullName>
    </alternativeName>
</protein>
<keyword evidence="7" id="KW-0540">Nuclease</keyword>
<evidence type="ECO:0000256" key="2">
    <source>
        <dbReference type="ARBA" id="ARBA00004147"/>
    </source>
</evidence>
<evidence type="ECO:0000256" key="6">
    <source>
        <dbReference type="ARBA" id="ARBA00022705"/>
    </source>
</evidence>
<dbReference type="InterPro" id="IPR049912">
    <property type="entry name" value="CRESS_DNA_REP"/>
</dbReference>
<feature type="domain" description="CRESS-DNA virus Rep endonuclease" evidence="18">
    <location>
        <begin position="1"/>
        <end position="98"/>
    </location>
</feature>
<evidence type="ECO:0000256" key="5">
    <source>
        <dbReference type="ARBA" id="ARBA00022695"/>
    </source>
</evidence>
<evidence type="ECO:0000256" key="9">
    <source>
        <dbReference type="ARBA" id="ARBA00022741"/>
    </source>
</evidence>
<evidence type="ECO:0000256" key="7">
    <source>
        <dbReference type="ARBA" id="ARBA00022722"/>
    </source>
</evidence>
<comment type="cofactor">
    <cofactor evidence="1">
        <name>Mn(2+)</name>
        <dbReference type="ChEBI" id="CHEBI:29035"/>
    </cofactor>
</comment>
<dbReference type="GO" id="GO:0003723">
    <property type="term" value="F:RNA binding"/>
    <property type="evidence" value="ECO:0007669"/>
    <property type="project" value="InterPro"/>
</dbReference>
<keyword evidence="13" id="KW-0238">DNA-binding</keyword>
<evidence type="ECO:0000259" key="18">
    <source>
        <dbReference type="PROSITE" id="PS52020"/>
    </source>
</evidence>
<evidence type="ECO:0000256" key="4">
    <source>
        <dbReference type="ARBA" id="ARBA00022679"/>
    </source>
</evidence>
<gene>
    <name evidence="19" type="primary">Rep</name>
</gene>
<accession>A0A2K9LUP4</accession>
<proteinExistence type="inferred from homology"/>
<dbReference type="GO" id="GO:0003724">
    <property type="term" value="F:RNA helicase activity"/>
    <property type="evidence" value="ECO:0007669"/>
    <property type="project" value="InterPro"/>
</dbReference>
<keyword evidence="4" id="KW-0808">Transferase</keyword>
<comment type="catalytic activity">
    <reaction evidence="17">
        <text>ATP + H2O = ADP + phosphate + H(+)</text>
        <dbReference type="Rhea" id="RHEA:13065"/>
        <dbReference type="ChEBI" id="CHEBI:15377"/>
        <dbReference type="ChEBI" id="CHEBI:15378"/>
        <dbReference type="ChEBI" id="CHEBI:30616"/>
        <dbReference type="ChEBI" id="CHEBI:43474"/>
        <dbReference type="ChEBI" id="CHEBI:456216"/>
    </reaction>
</comment>
<evidence type="ECO:0000256" key="13">
    <source>
        <dbReference type="ARBA" id="ARBA00023125"/>
    </source>
</evidence>
<evidence type="ECO:0000256" key="12">
    <source>
        <dbReference type="ARBA" id="ARBA00023124"/>
    </source>
</evidence>